<dbReference type="Proteomes" id="UP001219518">
    <property type="component" value="Unassembled WGS sequence"/>
</dbReference>
<protein>
    <submittedName>
        <fullName evidence="2">GATA transcription factor 21</fullName>
    </submittedName>
</protein>
<keyword evidence="3" id="KW-1185">Reference proteome</keyword>
<dbReference type="EMBL" id="JAHWGI010000988">
    <property type="protein sequence ID" value="KAK3920107.1"/>
    <property type="molecule type" value="Genomic_DNA"/>
</dbReference>
<name>A0AAE1LJ96_9NEOP</name>
<comment type="caution">
    <text evidence="2">The sequence shown here is derived from an EMBL/GenBank/DDBJ whole genome shotgun (WGS) entry which is preliminary data.</text>
</comment>
<gene>
    <name evidence="2" type="ORF">KUF71_009394</name>
</gene>
<accession>A0AAE1LJ96</accession>
<reference evidence="2" key="1">
    <citation type="submission" date="2021-07" db="EMBL/GenBank/DDBJ databases">
        <authorList>
            <person name="Catto M.A."/>
            <person name="Jacobson A."/>
            <person name="Kennedy G."/>
            <person name="Labadie P."/>
            <person name="Hunt B.G."/>
            <person name="Srinivasan R."/>
        </authorList>
    </citation>
    <scope>NUCLEOTIDE SEQUENCE</scope>
    <source>
        <strain evidence="2">PL_HMW_Pooled</strain>
        <tissue evidence="2">Head</tissue>
    </source>
</reference>
<sequence>CWAGRSPLWRSGPSGPSGPSIPLPASLSIASSCTKKSQSLSSQFPSLPIDGMLQAIVVLAAAKSWGTVGSMLLPLLERSSRKAIDTVEQLVHK</sequence>
<proteinExistence type="predicted"/>
<feature type="region of interest" description="Disordered" evidence="1">
    <location>
        <begin position="1"/>
        <end position="20"/>
    </location>
</feature>
<evidence type="ECO:0000256" key="1">
    <source>
        <dbReference type="SAM" id="MobiDB-lite"/>
    </source>
</evidence>
<organism evidence="2 3">
    <name type="scientific">Frankliniella fusca</name>
    <dbReference type="NCBI Taxonomy" id="407009"/>
    <lineage>
        <taxon>Eukaryota</taxon>
        <taxon>Metazoa</taxon>
        <taxon>Ecdysozoa</taxon>
        <taxon>Arthropoda</taxon>
        <taxon>Hexapoda</taxon>
        <taxon>Insecta</taxon>
        <taxon>Pterygota</taxon>
        <taxon>Neoptera</taxon>
        <taxon>Paraneoptera</taxon>
        <taxon>Thysanoptera</taxon>
        <taxon>Terebrantia</taxon>
        <taxon>Thripoidea</taxon>
        <taxon>Thripidae</taxon>
        <taxon>Frankliniella</taxon>
    </lineage>
</organism>
<evidence type="ECO:0000313" key="2">
    <source>
        <dbReference type="EMBL" id="KAK3920107.1"/>
    </source>
</evidence>
<feature type="non-terminal residue" evidence="2">
    <location>
        <position position="93"/>
    </location>
</feature>
<evidence type="ECO:0000313" key="3">
    <source>
        <dbReference type="Proteomes" id="UP001219518"/>
    </source>
</evidence>
<dbReference type="AlphaFoldDB" id="A0AAE1LJ96"/>
<reference evidence="2" key="2">
    <citation type="journal article" date="2023" name="BMC Genomics">
        <title>Pest status, molecular evolution, and epigenetic factors derived from the genome assembly of Frankliniella fusca, a thysanopteran phytovirus vector.</title>
        <authorList>
            <person name="Catto M.A."/>
            <person name="Labadie P.E."/>
            <person name="Jacobson A.L."/>
            <person name="Kennedy G.G."/>
            <person name="Srinivasan R."/>
            <person name="Hunt B.G."/>
        </authorList>
    </citation>
    <scope>NUCLEOTIDE SEQUENCE</scope>
    <source>
        <strain evidence="2">PL_HMW_Pooled</strain>
    </source>
</reference>